<feature type="transmembrane region" description="Helical" evidence="7">
    <location>
        <begin position="85"/>
        <end position="102"/>
    </location>
</feature>
<feature type="transmembrane region" description="Helical" evidence="7">
    <location>
        <begin position="152"/>
        <end position="171"/>
    </location>
</feature>
<keyword evidence="6 7" id="KW-0472">Membrane</keyword>
<comment type="caution">
    <text evidence="9">The sequence shown here is derived from an EMBL/GenBank/DDBJ whole genome shotgun (WGS) entry which is preliminary data.</text>
</comment>
<feature type="transmembrane region" description="Helical" evidence="7">
    <location>
        <begin position="250"/>
        <end position="267"/>
    </location>
</feature>
<keyword evidence="9" id="KW-0808">Transferase</keyword>
<keyword evidence="9" id="KW-0012">Acyltransferase</keyword>
<evidence type="ECO:0000256" key="5">
    <source>
        <dbReference type="ARBA" id="ARBA00022989"/>
    </source>
</evidence>
<sequence length="364" mass="43084">MNSQSIINEVFWLRCIACLAVTLGHSIHNGYFFYPNPTISHSGLYILQMAVLFGVPVFVFISELLLANKYTERVPNGFMKKRVKILLLPYLVMSIVYTFISIENWTLQDVLIRLVISTFLGDSAVYFILIIFQFYFLHLFLRNYLTHLPMKFVIPGAFLINFMYLAFFNFVESPNNAIGEFIWTKGYWMPFLGWIFYFVLGFYCGRNYKELLNILRKKWLLLMPLLALVFMLLMNRAFHLDYDSKRVDMLLYASSVIFFIMYIYSHIKKVPKLVMFISNYSFSIFLLNLFYFRLLRNIKPPDFLNIITYTFLVFLLTLLLCIGTAYLFNQFSFGKYIVGKIMRFKVDNTHKSEYQYTPTVKGNK</sequence>
<keyword evidence="3" id="KW-1003">Cell membrane</keyword>
<dbReference type="PANTHER" id="PTHR40074">
    <property type="entry name" value="O-ACETYLTRANSFERASE WECH"/>
    <property type="match status" value="1"/>
</dbReference>
<reference evidence="10" key="1">
    <citation type="journal article" date="2019" name="Int. J. Syst. Evol. Microbiol.">
        <title>The Global Catalogue of Microorganisms (GCM) 10K type strain sequencing project: providing services to taxonomists for standard genome sequencing and annotation.</title>
        <authorList>
            <consortium name="The Broad Institute Genomics Platform"/>
            <consortium name="The Broad Institute Genome Sequencing Center for Infectious Disease"/>
            <person name="Wu L."/>
            <person name="Ma J."/>
        </authorList>
    </citation>
    <scope>NUCLEOTIDE SEQUENCE [LARGE SCALE GENOMIC DNA]</scope>
    <source>
        <strain evidence="10">CCUG 56754</strain>
    </source>
</reference>
<evidence type="ECO:0000256" key="4">
    <source>
        <dbReference type="ARBA" id="ARBA00022692"/>
    </source>
</evidence>
<evidence type="ECO:0000256" key="1">
    <source>
        <dbReference type="ARBA" id="ARBA00004651"/>
    </source>
</evidence>
<evidence type="ECO:0000313" key="9">
    <source>
        <dbReference type="EMBL" id="MFD1040626.1"/>
    </source>
</evidence>
<dbReference type="RefSeq" id="WP_390364890.1">
    <property type="nucleotide sequence ID" value="NZ_JBHTKJ010000074.1"/>
</dbReference>
<feature type="domain" description="Acyltransferase 3" evidence="8">
    <location>
        <begin position="12"/>
        <end position="324"/>
    </location>
</feature>
<feature type="transmembrane region" description="Helical" evidence="7">
    <location>
        <begin position="114"/>
        <end position="140"/>
    </location>
</feature>
<evidence type="ECO:0000313" key="10">
    <source>
        <dbReference type="Proteomes" id="UP001597040"/>
    </source>
</evidence>
<feature type="transmembrane region" description="Helical" evidence="7">
    <location>
        <begin position="45"/>
        <end position="65"/>
    </location>
</feature>
<evidence type="ECO:0000259" key="8">
    <source>
        <dbReference type="Pfam" id="PF01757"/>
    </source>
</evidence>
<feature type="transmembrane region" description="Helical" evidence="7">
    <location>
        <begin position="191"/>
        <end position="208"/>
    </location>
</feature>
<evidence type="ECO:0000256" key="7">
    <source>
        <dbReference type="SAM" id="Phobius"/>
    </source>
</evidence>
<comment type="similarity">
    <text evidence="2">Belongs to the acyltransferase 3 family.</text>
</comment>
<evidence type="ECO:0000256" key="3">
    <source>
        <dbReference type="ARBA" id="ARBA00022475"/>
    </source>
</evidence>
<feature type="transmembrane region" description="Helical" evidence="7">
    <location>
        <begin position="274"/>
        <end position="294"/>
    </location>
</feature>
<dbReference type="InterPro" id="IPR002656">
    <property type="entry name" value="Acyl_transf_3_dom"/>
</dbReference>
<evidence type="ECO:0000256" key="2">
    <source>
        <dbReference type="ARBA" id="ARBA00007400"/>
    </source>
</evidence>
<feature type="transmembrane region" description="Helical" evidence="7">
    <location>
        <begin position="306"/>
        <end position="328"/>
    </location>
</feature>
<dbReference type="Proteomes" id="UP001597040">
    <property type="component" value="Unassembled WGS sequence"/>
</dbReference>
<evidence type="ECO:0000256" key="6">
    <source>
        <dbReference type="ARBA" id="ARBA00023136"/>
    </source>
</evidence>
<keyword evidence="5 7" id="KW-1133">Transmembrane helix</keyword>
<dbReference type="Pfam" id="PF01757">
    <property type="entry name" value="Acyl_transf_3"/>
    <property type="match status" value="1"/>
</dbReference>
<gene>
    <name evidence="9" type="ORF">ACFQ3N_19890</name>
</gene>
<comment type="subcellular location">
    <subcellularLocation>
        <location evidence="1">Cell membrane</location>
        <topology evidence="1">Multi-pass membrane protein</topology>
    </subcellularLocation>
</comment>
<protein>
    <submittedName>
        <fullName evidence="9">Acyltransferase family protein</fullName>
    </submittedName>
</protein>
<accession>A0ABW3LQC6</accession>
<keyword evidence="10" id="KW-1185">Reference proteome</keyword>
<feature type="transmembrane region" description="Helical" evidence="7">
    <location>
        <begin position="220"/>
        <end position="238"/>
    </location>
</feature>
<dbReference type="PANTHER" id="PTHR40074:SF2">
    <property type="entry name" value="O-ACETYLTRANSFERASE WECH"/>
    <property type="match status" value="1"/>
</dbReference>
<keyword evidence="4 7" id="KW-0812">Transmembrane</keyword>
<name>A0ABW3LQC6_9BACI</name>
<dbReference type="GO" id="GO:0016746">
    <property type="term" value="F:acyltransferase activity"/>
    <property type="evidence" value="ECO:0007669"/>
    <property type="project" value="UniProtKB-KW"/>
</dbReference>
<feature type="transmembrane region" description="Helical" evidence="7">
    <location>
        <begin position="12"/>
        <end position="33"/>
    </location>
</feature>
<dbReference type="EMBL" id="JBHTKJ010000074">
    <property type="protein sequence ID" value="MFD1040626.1"/>
    <property type="molecule type" value="Genomic_DNA"/>
</dbReference>
<proteinExistence type="inferred from homology"/>
<organism evidence="9 10">
    <name type="scientific">Virgibacillus byunsanensis</name>
    <dbReference type="NCBI Taxonomy" id="570945"/>
    <lineage>
        <taxon>Bacteria</taxon>
        <taxon>Bacillati</taxon>
        <taxon>Bacillota</taxon>
        <taxon>Bacilli</taxon>
        <taxon>Bacillales</taxon>
        <taxon>Bacillaceae</taxon>
        <taxon>Virgibacillus</taxon>
    </lineage>
</organism>